<dbReference type="InterPro" id="IPR020922">
    <property type="entry name" value="dITP/XTP_pyrophosphatase"/>
</dbReference>
<dbReference type="eggNOG" id="COG0127">
    <property type="taxonomic scope" value="Bacteria"/>
</dbReference>
<feature type="binding site" evidence="10">
    <location>
        <position position="48"/>
    </location>
    <ligand>
        <name>Mg(2+)</name>
        <dbReference type="ChEBI" id="CHEBI:18420"/>
    </ligand>
</feature>
<keyword evidence="5 10" id="KW-0378">Hydrolase</keyword>
<dbReference type="PATRIC" id="fig|1208919.3.peg.347"/>
<dbReference type="Gene3D" id="3.90.950.10">
    <property type="match status" value="1"/>
</dbReference>
<dbReference type="STRING" id="1208919.CDSE_0611"/>
<evidence type="ECO:0000256" key="1">
    <source>
        <dbReference type="ARBA" id="ARBA00008023"/>
    </source>
</evidence>
<dbReference type="Pfam" id="PF01725">
    <property type="entry name" value="Ham1p_like"/>
    <property type="match status" value="1"/>
</dbReference>
<evidence type="ECO:0000313" key="12">
    <source>
        <dbReference type="EMBL" id="AGF46909.1"/>
    </source>
</evidence>
<evidence type="ECO:0000256" key="5">
    <source>
        <dbReference type="ARBA" id="ARBA00022801"/>
    </source>
</evidence>
<dbReference type="GO" id="GO:0017111">
    <property type="term" value="F:ribonucleoside triphosphate phosphatase activity"/>
    <property type="evidence" value="ECO:0007669"/>
    <property type="project" value="InterPro"/>
</dbReference>
<evidence type="ECO:0000256" key="11">
    <source>
        <dbReference type="RuleBase" id="RU003781"/>
    </source>
</evidence>
<accession>M1LUD0</accession>
<evidence type="ECO:0000256" key="10">
    <source>
        <dbReference type="HAMAP-Rule" id="MF_01405"/>
    </source>
</evidence>
<dbReference type="GO" id="GO:0000166">
    <property type="term" value="F:nucleotide binding"/>
    <property type="evidence" value="ECO:0007669"/>
    <property type="project" value="UniProtKB-KW"/>
</dbReference>
<dbReference type="HOGENOM" id="CLU_082080_0_3_4"/>
<dbReference type="SUPFAM" id="SSF52972">
    <property type="entry name" value="ITPase-like"/>
    <property type="match status" value="1"/>
</dbReference>
<dbReference type="PANTHER" id="PTHR11067:SF9">
    <property type="entry name" value="INOSINE TRIPHOSPHATE PYROPHOSPHATASE"/>
    <property type="match status" value="1"/>
</dbReference>
<dbReference type="GO" id="GO:0009117">
    <property type="term" value="P:nucleotide metabolic process"/>
    <property type="evidence" value="ECO:0007669"/>
    <property type="project" value="UniProtKB-KW"/>
</dbReference>
<dbReference type="RefSeq" id="WP_015396320.1">
    <property type="nucleotide sequence ID" value="NC_020294.1"/>
</dbReference>
<dbReference type="EMBL" id="CP003803">
    <property type="protein sequence ID" value="AGF46909.1"/>
    <property type="molecule type" value="Genomic_DNA"/>
</dbReference>
<evidence type="ECO:0000256" key="4">
    <source>
        <dbReference type="ARBA" id="ARBA00022741"/>
    </source>
</evidence>
<feature type="binding site" evidence="10">
    <location>
        <begin position="162"/>
        <end position="165"/>
    </location>
    <ligand>
        <name>substrate</name>
    </ligand>
</feature>
<feature type="binding site" evidence="10">
    <location>
        <begin position="190"/>
        <end position="191"/>
    </location>
    <ligand>
        <name>substrate</name>
    </ligand>
</feature>
<evidence type="ECO:0000256" key="2">
    <source>
        <dbReference type="ARBA" id="ARBA00011738"/>
    </source>
</evidence>
<dbReference type="AlphaFoldDB" id="M1LUD0"/>
<organism evidence="12 13">
    <name type="scientific">Candidatus Kinetoplastidibacterium desouzai TCC079E</name>
    <dbReference type="NCBI Taxonomy" id="1208919"/>
    <lineage>
        <taxon>Bacteria</taxon>
        <taxon>Pseudomonadati</taxon>
        <taxon>Pseudomonadota</taxon>
        <taxon>Betaproteobacteria</taxon>
        <taxon>Candidatus Kinetoplastidibacterium</taxon>
    </lineage>
</organism>
<keyword evidence="4 10" id="KW-0547">Nucleotide-binding</keyword>
<feature type="binding site" evidence="10">
    <location>
        <position position="77"/>
    </location>
    <ligand>
        <name>Mg(2+)</name>
        <dbReference type="ChEBI" id="CHEBI:18420"/>
    </ligand>
</feature>
<comment type="function">
    <text evidence="10">Pyrophosphatase that catalyzes the hydrolysis of nucleoside triphosphates to their monophosphate derivatives, with a high preference for the non-canonical purine nucleotides XTP (xanthosine triphosphate), dITP (deoxyinosine triphosphate) and ITP. Seems to function as a house-cleaning enzyme that removes non-canonical purine nucleotides from the nucleotide pool, thus preventing their incorporation into DNA/RNA and avoiding chromosomal lesions.</text>
</comment>
<dbReference type="CDD" id="cd00515">
    <property type="entry name" value="HAM1"/>
    <property type="match status" value="1"/>
</dbReference>
<dbReference type="GO" id="GO:0005829">
    <property type="term" value="C:cytosol"/>
    <property type="evidence" value="ECO:0007669"/>
    <property type="project" value="TreeGrafter"/>
</dbReference>
<feature type="binding site" evidence="10">
    <location>
        <position position="78"/>
    </location>
    <ligand>
        <name>substrate</name>
    </ligand>
</feature>
<dbReference type="NCBIfam" id="TIGR00042">
    <property type="entry name" value="RdgB/HAM1 family non-canonical purine NTP pyrophosphatase"/>
    <property type="match status" value="1"/>
</dbReference>
<feature type="binding site" evidence="10">
    <location>
        <position position="185"/>
    </location>
    <ligand>
        <name>substrate</name>
    </ligand>
</feature>
<keyword evidence="6 10" id="KW-0460">Magnesium</keyword>
<dbReference type="GO" id="GO:0046872">
    <property type="term" value="F:metal ion binding"/>
    <property type="evidence" value="ECO:0007669"/>
    <property type="project" value="UniProtKB-KW"/>
</dbReference>
<protein>
    <recommendedName>
        <fullName evidence="10">dITP/XTP pyrophosphatase</fullName>
        <ecNumber evidence="10">3.6.1.66</ecNumber>
    </recommendedName>
    <alternativeName>
        <fullName evidence="10">Non-canonical purine NTP pyrophosphatase</fullName>
    </alternativeName>
    <alternativeName>
        <fullName evidence="10">Non-standard purine NTP pyrophosphatase</fullName>
    </alternativeName>
    <alternativeName>
        <fullName evidence="10">Nucleoside-triphosphate diphosphatase</fullName>
    </alternativeName>
    <alternativeName>
        <fullName evidence="10">Nucleoside-triphosphate pyrophosphatase</fullName>
        <shortName evidence="10">NTPase</shortName>
    </alternativeName>
</protein>
<dbReference type="HAMAP" id="MF_01405">
    <property type="entry name" value="Non_canon_purine_NTPase"/>
    <property type="match status" value="1"/>
</dbReference>
<dbReference type="GO" id="GO:0036220">
    <property type="term" value="F:ITP diphosphatase activity"/>
    <property type="evidence" value="ECO:0007669"/>
    <property type="project" value="UniProtKB-UniRule"/>
</dbReference>
<dbReference type="OrthoDB" id="9807456at2"/>
<dbReference type="GO" id="GO:0035870">
    <property type="term" value="F:dITP diphosphatase activity"/>
    <property type="evidence" value="ECO:0007669"/>
    <property type="project" value="UniProtKB-UniRule"/>
</dbReference>
<dbReference type="GO" id="GO:0009146">
    <property type="term" value="P:purine nucleoside triphosphate catabolic process"/>
    <property type="evidence" value="ECO:0007669"/>
    <property type="project" value="UniProtKB-UniRule"/>
</dbReference>
<dbReference type="InterPro" id="IPR002637">
    <property type="entry name" value="RdgB/HAM1"/>
</dbReference>
<sequence>MKNYSYKQIKEIVIASTNRNKLKEFSELFKELNIVLYLQSEFGINYNEENNNTFFENALNKARHVSRLTGLPALAEDSGLCVESLQNKPGIFSARYASNNRSSNDIDNNKLLIKNLEGIKNRNAYYISNIVLIRNPNDYVPIMTYGICKGTIVDEPFGTNGFGYDPHFFLPSIGKTMASISINEKNNISHRSIASKKLIQELNLINN</sequence>
<feature type="binding site" evidence="10">
    <location>
        <begin position="16"/>
        <end position="21"/>
    </location>
    <ligand>
        <name>substrate</name>
    </ligand>
</feature>
<dbReference type="GO" id="GO:0036222">
    <property type="term" value="F:XTP diphosphatase activity"/>
    <property type="evidence" value="ECO:0007669"/>
    <property type="project" value="UniProtKB-UniRule"/>
</dbReference>
<comment type="catalytic activity">
    <reaction evidence="10">
        <text>ITP + H2O = IMP + diphosphate + H(+)</text>
        <dbReference type="Rhea" id="RHEA:29399"/>
        <dbReference type="ChEBI" id="CHEBI:15377"/>
        <dbReference type="ChEBI" id="CHEBI:15378"/>
        <dbReference type="ChEBI" id="CHEBI:33019"/>
        <dbReference type="ChEBI" id="CHEBI:58053"/>
        <dbReference type="ChEBI" id="CHEBI:61402"/>
        <dbReference type="EC" id="3.6.1.66"/>
    </reaction>
</comment>
<name>M1LUD0_9PROT</name>
<gene>
    <name evidence="12" type="ORF">CDSE_0611</name>
</gene>
<dbReference type="FunFam" id="3.90.950.10:FF:000001">
    <property type="entry name" value="dITP/XTP pyrophosphatase"/>
    <property type="match status" value="1"/>
</dbReference>
<evidence type="ECO:0000256" key="6">
    <source>
        <dbReference type="ARBA" id="ARBA00022842"/>
    </source>
</evidence>
<comment type="subunit">
    <text evidence="2 10">Homodimer.</text>
</comment>
<evidence type="ECO:0000256" key="7">
    <source>
        <dbReference type="ARBA" id="ARBA00023080"/>
    </source>
</evidence>
<dbReference type="KEGG" id="kde:CDSE_0611"/>
<comment type="cofactor">
    <cofactor evidence="10">
        <name>Mg(2+)</name>
        <dbReference type="ChEBI" id="CHEBI:18420"/>
    </cofactor>
    <text evidence="10">Binds 1 Mg(2+) ion per subunit.</text>
</comment>
<comment type="catalytic activity">
    <reaction evidence="8 10">
        <text>dITP + H2O = dIMP + diphosphate + H(+)</text>
        <dbReference type="Rhea" id="RHEA:28342"/>
        <dbReference type="ChEBI" id="CHEBI:15377"/>
        <dbReference type="ChEBI" id="CHEBI:15378"/>
        <dbReference type="ChEBI" id="CHEBI:33019"/>
        <dbReference type="ChEBI" id="CHEBI:61194"/>
        <dbReference type="ChEBI" id="CHEBI:61382"/>
        <dbReference type="EC" id="3.6.1.66"/>
    </reaction>
</comment>
<comment type="catalytic activity">
    <reaction evidence="9 10">
        <text>XTP + H2O = XMP + diphosphate + H(+)</text>
        <dbReference type="Rhea" id="RHEA:28610"/>
        <dbReference type="ChEBI" id="CHEBI:15377"/>
        <dbReference type="ChEBI" id="CHEBI:15378"/>
        <dbReference type="ChEBI" id="CHEBI:33019"/>
        <dbReference type="ChEBI" id="CHEBI:57464"/>
        <dbReference type="ChEBI" id="CHEBI:61314"/>
        <dbReference type="EC" id="3.6.1.66"/>
    </reaction>
</comment>
<keyword evidence="7 10" id="KW-0546">Nucleotide metabolism</keyword>
<comment type="similarity">
    <text evidence="1 10 11">Belongs to the HAM1 NTPase family.</text>
</comment>
<evidence type="ECO:0000256" key="3">
    <source>
        <dbReference type="ARBA" id="ARBA00022723"/>
    </source>
</evidence>
<proteinExistence type="inferred from homology"/>
<dbReference type="InterPro" id="IPR029001">
    <property type="entry name" value="ITPase-like_fam"/>
</dbReference>
<feature type="active site" description="Proton acceptor" evidence="10">
    <location>
        <position position="77"/>
    </location>
</feature>
<keyword evidence="13" id="KW-1185">Reference proteome</keyword>
<keyword evidence="3 10" id="KW-0479">Metal-binding</keyword>
<evidence type="ECO:0000256" key="9">
    <source>
        <dbReference type="ARBA" id="ARBA00052017"/>
    </source>
</evidence>
<evidence type="ECO:0000313" key="13">
    <source>
        <dbReference type="Proteomes" id="UP000011547"/>
    </source>
</evidence>
<dbReference type="Proteomes" id="UP000011547">
    <property type="component" value="Chromosome"/>
</dbReference>
<dbReference type="EC" id="3.6.1.66" evidence="10"/>
<dbReference type="PANTHER" id="PTHR11067">
    <property type="entry name" value="INOSINE TRIPHOSPHATE PYROPHOSPHATASE/HAM1 PROTEIN"/>
    <property type="match status" value="1"/>
</dbReference>
<evidence type="ECO:0000256" key="8">
    <source>
        <dbReference type="ARBA" id="ARBA00051875"/>
    </source>
</evidence>
<reference evidence="12 13" key="1">
    <citation type="journal article" date="2013" name="Genome Biol. Evol.">
        <title>Genome evolution and phylogenomic analysis of candidatus kinetoplastibacterium, the betaproteobacterial endosymbionts of strigomonas and angomonas.</title>
        <authorList>
            <person name="Alves J.M."/>
            <person name="Serrano M.G."/>
            <person name="Maia da Silva F."/>
            <person name="Voegtly L.J."/>
            <person name="Matveyev A.V."/>
            <person name="Teixeira M.M."/>
            <person name="Camargo E.P."/>
            <person name="Buck G.A."/>
        </authorList>
    </citation>
    <scope>NUCLEOTIDE SEQUENCE [LARGE SCALE GENOMIC DNA]</scope>
    <source>
        <strain evidence="12 13">TCC079E</strain>
    </source>
</reference>